<dbReference type="Pfam" id="PF10545">
    <property type="entry name" value="MADF_DNA_bdg"/>
    <property type="match status" value="1"/>
</dbReference>
<dbReference type="RefSeq" id="XP_024870338.1">
    <property type="nucleotide sequence ID" value="XM_025014570.1"/>
</dbReference>
<name>A0A6J1PLY3_9HYME</name>
<evidence type="ECO:0000259" key="2">
    <source>
        <dbReference type="Pfam" id="PF10545"/>
    </source>
</evidence>
<protein>
    <submittedName>
        <fullName evidence="4">Uncharacterized protein LOC112453683</fullName>
    </submittedName>
</protein>
<dbReference type="OrthoDB" id="7554651at2759"/>
<feature type="compositionally biased region" description="Polar residues" evidence="1">
    <location>
        <begin position="90"/>
        <end position="106"/>
    </location>
</feature>
<accession>A0A6J1PLY3</accession>
<evidence type="ECO:0000313" key="4">
    <source>
        <dbReference type="RefSeq" id="XP_024870338.1"/>
    </source>
</evidence>
<dbReference type="AlphaFoldDB" id="A0A6J1PLY3"/>
<keyword evidence="3" id="KW-1185">Reference proteome</keyword>
<feature type="region of interest" description="Disordered" evidence="1">
    <location>
        <begin position="90"/>
        <end position="109"/>
    </location>
</feature>
<gene>
    <name evidence="4" type="primary">LOC112453683</name>
</gene>
<feature type="non-terminal residue" evidence="4">
    <location>
        <position position="1"/>
    </location>
</feature>
<dbReference type="InterPro" id="IPR006578">
    <property type="entry name" value="MADF-dom"/>
</dbReference>
<proteinExistence type="predicted"/>
<organism evidence="3 4">
    <name type="scientific">Temnothorax curvispinosus</name>
    <dbReference type="NCBI Taxonomy" id="300111"/>
    <lineage>
        <taxon>Eukaryota</taxon>
        <taxon>Metazoa</taxon>
        <taxon>Ecdysozoa</taxon>
        <taxon>Arthropoda</taxon>
        <taxon>Hexapoda</taxon>
        <taxon>Insecta</taxon>
        <taxon>Pterygota</taxon>
        <taxon>Neoptera</taxon>
        <taxon>Endopterygota</taxon>
        <taxon>Hymenoptera</taxon>
        <taxon>Apocrita</taxon>
        <taxon>Aculeata</taxon>
        <taxon>Formicoidea</taxon>
        <taxon>Formicidae</taxon>
        <taxon>Myrmicinae</taxon>
        <taxon>Temnothorax</taxon>
    </lineage>
</organism>
<evidence type="ECO:0000313" key="3">
    <source>
        <dbReference type="Proteomes" id="UP000504618"/>
    </source>
</evidence>
<feature type="domain" description="MADF" evidence="2">
    <location>
        <begin position="7"/>
        <end position="52"/>
    </location>
</feature>
<evidence type="ECO:0000256" key="1">
    <source>
        <dbReference type="SAM" id="MobiDB-lite"/>
    </source>
</evidence>
<reference evidence="4" key="1">
    <citation type="submission" date="2025-08" db="UniProtKB">
        <authorList>
            <consortium name="RefSeq"/>
        </authorList>
    </citation>
    <scope>IDENTIFICATION</scope>
    <source>
        <tissue evidence="4">Whole body</tissue>
    </source>
</reference>
<dbReference type="Proteomes" id="UP000504618">
    <property type="component" value="Unplaced"/>
</dbReference>
<dbReference type="GeneID" id="112453683"/>
<sequence>LHPGTANTKWRNLRDTYVRKLNEQKKYIPSGSGAEAKAKPVSWPYFELLGFLRPTVTRRKTFSNIQLPASCSTNSDKHYIEQQNVDYSNQRRSITSDYSSTQQKRNPSIKREKSEILKNIQIPNSSCKNIDKTNVQMSGKKRRIDTNKENDDLLLLQQSVMSEIRATDKSINVTKSDPVITFCNYLTTQLRTLSQDDFSKCQRKIIICI</sequence>